<keyword evidence="2" id="KW-1185">Reference proteome</keyword>
<dbReference type="OrthoDB" id="5988879at2759"/>
<proteinExistence type="predicted"/>
<comment type="caution">
    <text evidence="1">The sequence shown here is derived from an EMBL/GenBank/DDBJ whole genome shotgun (WGS) entry which is preliminary data.</text>
</comment>
<evidence type="ECO:0000313" key="1">
    <source>
        <dbReference type="EMBL" id="CAB4007586.1"/>
    </source>
</evidence>
<protein>
    <submittedName>
        <fullName evidence="1">Uncharacterized protein</fullName>
    </submittedName>
</protein>
<sequence length="213" mass="24120">MVNNVTAAQDRRQLTPTEADDAGQRIFDCGGKFPRICRKLIRYSFDFVGLAALTLSIVAIVLASREDTRLTDGDKDLNSLKEEMETCYNNSYDRIQKLATKIDQIDESLEDLIAQTKSSLENKINSVESGLNTRFLSVQNQVSDMNTNVNKMQTSLGGFEDSTNKGFSKVWEEFKEVDKEIANLPKNCGSLMYCYMRNYVIFYTLIVLLFNVG</sequence>
<gene>
    <name evidence="1" type="ORF">PACLA_8A015550</name>
</gene>
<accession>A0A6S7HRC0</accession>
<dbReference type="EMBL" id="CACRXK020005842">
    <property type="protein sequence ID" value="CAB4007586.1"/>
    <property type="molecule type" value="Genomic_DNA"/>
</dbReference>
<dbReference type="Proteomes" id="UP001152795">
    <property type="component" value="Unassembled WGS sequence"/>
</dbReference>
<dbReference type="Gene3D" id="1.20.120.20">
    <property type="entry name" value="Apolipoprotein"/>
    <property type="match status" value="1"/>
</dbReference>
<dbReference type="AlphaFoldDB" id="A0A6S7HRC0"/>
<evidence type="ECO:0000313" key="2">
    <source>
        <dbReference type="Proteomes" id="UP001152795"/>
    </source>
</evidence>
<name>A0A6S7HRC0_PARCT</name>
<organism evidence="1 2">
    <name type="scientific">Paramuricea clavata</name>
    <name type="common">Red gorgonian</name>
    <name type="synonym">Violescent sea-whip</name>
    <dbReference type="NCBI Taxonomy" id="317549"/>
    <lineage>
        <taxon>Eukaryota</taxon>
        <taxon>Metazoa</taxon>
        <taxon>Cnidaria</taxon>
        <taxon>Anthozoa</taxon>
        <taxon>Octocorallia</taxon>
        <taxon>Malacalcyonacea</taxon>
        <taxon>Plexauridae</taxon>
        <taxon>Paramuricea</taxon>
    </lineage>
</organism>
<reference evidence="1" key="1">
    <citation type="submission" date="2020-04" db="EMBL/GenBank/DDBJ databases">
        <authorList>
            <person name="Alioto T."/>
            <person name="Alioto T."/>
            <person name="Gomez Garrido J."/>
        </authorList>
    </citation>
    <scope>NUCLEOTIDE SEQUENCE</scope>
    <source>
        <strain evidence="1">A484AB</strain>
    </source>
</reference>